<feature type="transmembrane region" description="Helical" evidence="6">
    <location>
        <begin position="246"/>
        <end position="264"/>
    </location>
</feature>
<evidence type="ECO:0000313" key="7">
    <source>
        <dbReference type="EMBL" id="TXJ43212.1"/>
    </source>
</evidence>
<keyword evidence="3 6" id="KW-0812">Transmembrane</keyword>
<feature type="transmembrane region" description="Helical" evidence="6">
    <location>
        <begin position="150"/>
        <end position="173"/>
    </location>
</feature>
<evidence type="ECO:0000313" key="8">
    <source>
        <dbReference type="Proteomes" id="UP000323176"/>
    </source>
</evidence>
<dbReference type="OrthoDB" id="340957at2"/>
<evidence type="ECO:0000256" key="2">
    <source>
        <dbReference type="ARBA" id="ARBA00022475"/>
    </source>
</evidence>
<proteinExistence type="predicted"/>
<evidence type="ECO:0000256" key="5">
    <source>
        <dbReference type="ARBA" id="ARBA00023136"/>
    </source>
</evidence>
<feature type="transmembrane region" description="Helical" evidence="6">
    <location>
        <begin position="45"/>
        <end position="62"/>
    </location>
</feature>
<feature type="transmembrane region" description="Helical" evidence="6">
    <location>
        <begin position="7"/>
        <end position="25"/>
    </location>
</feature>
<reference evidence="7 8" key="1">
    <citation type="journal article" date="1992" name="Lakartidningen">
        <title>[Penicillin V and not amoxicillin is the first choice preparation in acute otitis].</title>
        <authorList>
            <person name="Kamme C."/>
            <person name="Lundgren K."/>
            <person name="Prellner K."/>
        </authorList>
    </citation>
    <scope>NUCLEOTIDE SEQUENCE [LARGE SCALE GENOMIC DNA]</scope>
    <source>
        <strain evidence="7 8">PC5538III-hc</strain>
    </source>
</reference>
<dbReference type="Pfam" id="PF03706">
    <property type="entry name" value="LPG_synthase_TM"/>
    <property type="match status" value="1"/>
</dbReference>
<dbReference type="GO" id="GO:0005886">
    <property type="term" value="C:plasma membrane"/>
    <property type="evidence" value="ECO:0007669"/>
    <property type="project" value="UniProtKB-SubCell"/>
</dbReference>
<organism evidence="7 8">
    <name type="scientific">Brachyspira pilosicoli</name>
    <name type="common">Serpulina pilosicoli</name>
    <dbReference type="NCBI Taxonomy" id="52584"/>
    <lineage>
        <taxon>Bacteria</taxon>
        <taxon>Pseudomonadati</taxon>
        <taxon>Spirochaetota</taxon>
        <taxon>Spirochaetia</taxon>
        <taxon>Brachyspirales</taxon>
        <taxon>Brachyspiraceae</taxon>
        <taxon>Brachyspira</taxon>
    </lineage>
</organism>
<evidence type="ECO:0000256" key="3">
    <source>
        <dbReference type="ARBA" id="ARBA00022692"/>
    </source>
</evidence>
<feature type="transmembrane region" description="Helical" evidence="6">
    <location>
        <begin position="217"/>
        <end position="240"/>
    </location>
</feature>
<protein>
    <submittedName>
        <fullName evidence="7">Flippase-like domain-containing protein</fullName>
    </submittedName>
</protein>
<keyword evidence="5 6" id="KW-0472">Membrane</keyword>
<feature type="transmembrane region" description="Helical" evidence="6">
    <location>
        <begin position="303"/>
        <end position="322"/>
    </location>
</feature>
<comment type="subcellular location">
    <subcellularLocation>
        <location evidence="1">Cell membrane</location>
        <topology evidence="1">Multi-pass membrane protein</topology>
    </subcellularLocation>
</comment>
<dbReference type="EMBL" id="SAXY01000030">
    <property type="protein sequence ID" value="TXJ43212.1"/>
    <property type="molecule type" value="Genomic_DNA"/>
</dbReference>
<sequence>MYKKYKTAINITIGIIISIICLYFAFRGIDIKGSIEVVKNINVTYFIISLILSVAIITLRGLRWECFIPLNKPIKKRTIVMATYIGFMANNILPAKLGEVARAYILGIKEDVSKSALIASVVTERLFDVIVGGVILTISVAFIPNLPKTVTYAATLLFVVSIVGFLVLMFLVWQREFAHKVFHKVFGILPQKIASKLIEFSCNFIDGIGLKNDPKHIFLIFLYTILYLIGQILTIGFLLMSFNIKSSPIIALYVFAMGGFGFAVPSAPSGIGPFEWAIIFGLSLIGVEKTVAAPYALVYHMMGIVPITIVGFIFLFIMGINLKDVTSQKQ</sequence>
<evidence type="ECO:0000256" key="6">
    <source>
        <dbReference type="SAM" id="Phobius"/>
    </source>
</evidence>
<gene>
    <name evidence="7" type="ORF">EPJ72_04725</name>
</gene>
<evidence type="ECO:0000256" key="4">
    <source>
        <dbReference type="ARBA" id="ARBA00022989"/>
    </source>
</evidence>
<feature type="transmembrane region" description="Helical" evidence="6">
    <location>
        <begin position="126"/>
        <end position="144"/>
    </location>
</feature>
<name>A0A5C8F208_BRAPL</name>
<keyword evidence="2" id="KW-1003">Cell membrane</keyword>
<dbReference type="PANTHER" id="PTHR39087">
    <property type="entry name" value="UPF0104 MEMBRANE PROTEIN MJ1595"/>
    <property type="match status" value="1"/>
</dbReference>
<comment type="caution">
    <text evidence="7">The sequence shown here is derived from an EMBL/GenBank/DDBJ whole genome shotgun (WGS) entry which is preliminary data.</text>
</comment>
<dbReference type="Proteomes" id="UP000323176">
    <property type="component" value="Unassembled WGS sequence"/>
</dbReference>
<dbReference type="InterPro" id="IPR022791">
    <property type="entry name" value="L-PG_synthase/AglD"/>
</dbReference>
<dbReference type="PANTHER" id="PTHR39087:SF2">
    <property type="entry name" value="UPF0104 MEMBRANE PROTEIN MJ1595"/>
    <property type="match status" value="1"/>
</dbReference>
<dbReference type="AlphaFoldDB" id="A0A5C8F208"/>
<accession>A0A5C8F208</accession>
<keyword evidence="4 6" id="KW-1133">Transmembrane helix</keyword>
<dbReference type="NCBIfam" id="TIGR00374">
    <property type="entry name" value="flippase-like domain"/>
    <property type="match status" value="1"/>
</dbReference>
<evidence type="ECO:0000256" key="1">
    <source>
        <dbReference type="ARBA" id="ARBA00004651"/>
    </source>
</evidence>